<dbReference type="OrthoDB" id="9801810at2"/>
<proteinExistence type="predicted"/>
<dbReference type="AlphaFoldDB" id="U2QFP9"/>
<accession>U2QFP9</accession>
<evidence type="ECO:0000313" key="1">
    <source>
        <dbReference type="EMBL" id="ERK61720.1"/>
    </source>
</evidence>
<dbReference type="InterPro" id="IPR029044">
    <property type="entry name" value="Nucleotide-diphossugar_trans"/>
</dbReference>
<dbReference type="EMBL" id="ACVN02000044">
    <property type="protein sequence ID" value="ERK61720.1"/>
    <property type="molecule type" value="Genomic_DNA"/>
</dbReference>
<evidence type="ECO:0000313" key="2">
    <source>
        <dbReference type="Proteomes" id="UP000017052"/>
    </source>
</evidence>
<dbReference type="GeneID" id="95358944"/>
<dbReference type="Proteomes" id="UP000017052">
    <property type="component" value="Unassembled WGS sequence"/>
</dbReference>
<dbReference type="GO" id="GO:0016740">
    <property type="term" value="F:transferase activity"/>
    <property type="evidence" value="ECO:0007669"/>
    <property type="project" value="UniProtKB-KW"/>
</dbReference>
<keyword evidence="2" id="KW-1185">Reference proteome</keyword>
<dbReference type="RefSeq" id="WP_021796431.1">
    <property type="nucleotide sequence ID" value="NZ_ACVN02000044.1"/>
</dbReference>
<dbReference type="PANTHER" id="PTHR22572">
    <property type="entry name" value="SUGAR-1-PHOSPHATE GUANYL TRANSFERASE"/>
    <property type="match status" value="1"/>
</dbReference>
<organism evidence="1 2">
    <name type="scientific">Propionibacterium acidifaciens F0233</name>
    <dbReference type="NCBI Taxonomy" id="553198"/>
    <lineage>
        <taxon>Bacteria</taxon>
        <taxon>Bacillati</taxon>
        <taxon>Actinomycetota</taxon>
        <taxon>Actinomycetes</taxon>
        <taxon>Propionibacteriales</taxon>
        <taxon>Propionibacteriaceae</taxon>
        <taxon>Propionibacterium</taxon>
    </lineage>
</organism>
<name>U2QFP9_9ACTN</name>
<gene>
    <name evidence="1" type="ORF">HMPREF0682_2253</name>
</gene>
<dbReference type="Gene3D" id="3.90.550.10">
    <property type="entry name" value="Spore Coat Polysaccharide Biosynthesis Protein SpsA, Chain A"/>
    <property type="match status" value="1"/>
</dbReference>
<protein>
    <submittedName>
        <fullName evidence="1">MobA-like NTP transferase domain protein</fullName>
    </submittedName>
</protein>
<comment type="caution">
    <text evidence="1">The sequence shown here is derived from an EMBL/GenBank/DDBJ whole genome shotgun (WGS) entry which is preliminary data.</text>
</comment>
<reference evidence="1" key="1">
    <citation type="submission" date="2013-08" db="EMBL/GenBank/DDBJ databases">
        <authorList>
            <person name="Durkin A.S."/>
            <person name="Haft D.R."/>
            <person name="McCorrison J."/>
            <person name="Torralba M."/>
            <person name="Gillis M."/>
            <person name="Haft D.H."/>
            <person name="Methe B."/>
            <person name="Sutton G."/>
            <person name="Nelson K.E."/>
        </authorList>
    </citation>
    <scope>NUCLEOTIDE SEQUENCE [LARGE SCALE GENOMIC DNA]</scope>
    <source>
        <strain evidence="1">F0233</strain>
    </source>
</reference>
<dbReference type="SUPFAM" id="SSF53448">
    <property type="entry name" value="Nucleotide-diphospho-sugar transferases"/>
    <property type="match status" value="1"/>
</dbReference>
<sequence length="235" mass="25121">MQIVIAAGGCGTRMKKVLDEVPKILAPIDGVPFLTLVLRTWLGFSPGISVHLLLGHAAGLVLAEVNRCFPGDGRITASVEPRPLGVVGALRHASHQLSDTLLLTYGDVFPTTNPVLLSGAMTDGAEAVMLVCPRAETPEPPNCRVSEGRVLSYRKRDAAATHVDAGMLLLRRPIVENLPEDTVLSEQDLFPRLAASGRMLAVEQRWPSVHVGDPDAYATACQFLTRTTSAGRGLD</sequence>
<dbReference type="InterPro" id="IPR050486">
    <property type="entry name" value="Mannose-1P_guanyltransferase"/>
</dbReference>